<sequence length="47" mass="5555">MRLSSGHLPIKSYHKWYDATSANRVSEQSLEASLFEFIAIIDYLRFY</sequence>
<protein>
    <submittedName>
        <fullName evidence="1">Uncharacterized protein</fullName>
    </submittedName>
</protein>
<evidence type="ECO:0000313" key="1">
    <source>
        <dbReference type="EMBL" id="ERG94804.1"/>
    </source>
</evidence>
<dbReference type="STRING" id="1238425.J07HQW2_01246"/>
<organism evidence="1 2">
    <name type="scientific">Haloquadratum walsbyi J07HQW2</name>
    <dbReference type="NCBI Taxonomy" id="1238425"/>
    <lineage>
        <taxon>Archaea</taxon>
        <taxon>Methanobacteriati</taxon>
        <taxon>Methanobacteriota</taxon>
        <taxon>Stenosarchaea group</taxon>
        <taxon>Halobacteria</taxon>
        <taxon>Halobacteriales</taxon>
        <taxon>Haloferacaceae</taxon>
        <taxon>Haloquadratum</taxon>
    </lineage>
</organism>
<dbReference type="HOGENOM" id="CLU_3163063_0_0_2"/>
<dbReference type="Proteomes" id="UP000030710">
    <property type="component" value="Unassembled WGS sequence"/>
</dbReference>
<dbReference type="EMBL" id="KE356561">
    <property type="protein sequence ID" value="ERG94804.1"/>
    <property type="molecule type" value="Genomic_DNA"/>
</dbReference>
<proteinExistence type="predicted"/>
<reference evidence="1 2" key="1">
    <citation type="journal article" date="2013" name="PLoS ONE">
        <title>Assembly-driven community genomics of a hypersaline microbial ecosystem.</title>
        <authorList>
            <person name="Podell S."/>
            <person name="Ugalde J.A."/>
            <person name="Narasingarao P."/>
            <person name="Banfield J.F."/>
            <person name="Heidelberg K.B."/>
            <person name="Allen E.E."/>
        </authorList>
    </citation>
    <scope>NUCLEOTIDE SEQUENCE [LARGE SCALE GENOMIC DNA]</scope>
    <source>
        <strain evidence="2">J07HQW2</strain>
    </source>
</reference>
<gene>
    <name evidence="1" type="ORF">J07HQW2_01246</name>
</gene>
<accession>U1MWI9</accession>
<dbReference type="AlphaFoldDB" id="U1MWI9"/>
<name>U1MWI9_9EURY</name>
<evidence type="ECO:0000313" key="2">
    <source>
        <dbReference type="Proteomes" id="UP000030710"/>
    </source>
</evidence>